<evidence type="ECO:0000256" key="4">
    <source>
        <dbReference type="ARBA" id="ARBA00023002"/>
    </source>
</evidence>
<keyword evidence="3" id="KW-0521">NADP</keyword>
<dbReference type="SUPFAM" id="SSF51735">
    <property type="entry name" value="NAD(P)-binding Rossmann-fold domains"/>
    <property type="match status" value="1"/>
</dbReference>
<keyword evidence="9" id="KW-1185">Reference proteome</keyword>
<feature type="domain" description="Ketopantoate reductase N-terminal" evidence="6">
    <location>
        <begin position="3"/>
        <end position="174"/>
    </location>
</feature>
<evidence type="ECO:0000256" key="3">
    <source>
        <dbReference type="ARBA" id="ARBA00022857"/>
    </source>
</evidence>
<dbReference type="InterPro" id="IPR036291">
    <property type="entry name" value="NAD(P)-bd_dom_sf"/>
</dbReference>
<evidence type="ECO:0000256" key="2">
    <source>
        <dbReference type="ARBA" id="ARBA00013014"/>
    </source>
</evidence>
<dbReference type="EMBL" id="JANVFU010000001">
    <property type="protein sequence ID" value="KAJ3750766.1"/>
    <property type="molecule type" value="Genomic_DNA"/>
</dbReference>
<dbReference type="Gene3D" id="3.40.50.720">
    <property type="entry name" value="NAD(P)-binding Rossmann-like Domain"/>
    <property type="match status" value="1"/>
</dbReference>
<dbReference type="Gene3D" id="1.10.1040.10">
    <property type="entry name" value="N-(1-d-carboxylethyl)-l-norvaline Dehydrogenase, domain 2"/>
    <property type="match status" value="1"/>
</dbReference>
<comment type="caution">
    <text evidence="8">The sequence shown here is derived from an EMBL/GenBank/DDBJ whole genome shotgun (WGS) entry which is preliminary data.</text>
</comment>
<dbReference type="Pfam" id="PF08546">
    <property type="entry name" value="ApbA_C"/>
    <property type="match status" value="1"/>
</dbReference>
<evidence type="ECO:0000313" key="8">
    <source>
        <dbReference type="EMBL" id="KAJ3750766.1"/>
    </source>
</evidence>
<dbReference type="SUPFAM" id="SSF48179">
    <property type="entry name" value="6-phosphogluconate dehydrogenase C-terminal domain-like"/>
    <property type="match status" value="1"/>
</dbReference>
<keyword evidence="4" id="KW-0560">Oxidoreductase</keyword>
<dbReference type="InterPro" id="IPR050838">
    <property type="entry name" value="Ketopantoate_reductase"/>
</dbReference>
<dbReference type="PANTHER" id="PTHR43765:SF2">
    <property type="entry name" value="2-DEHYDROPANTOATE 2-REDUCTASE"/>
    <property type="match status" value="1"/>
</dbReference>
<dbReference type="EC" id="1.1.1.169" evidence="2"/>
<sequence>MRFHVVGLGAVGTLITNHLRQSLPEGHSVSLIHKNVNRARQALWHNAVTLEEDGLPVVMRNFPHGTAEVDIVSATAKLPNTTSDSRYIESLFVTLKAHHTLPAIRRIATRLSPNSTIVLLQNGMGVYERLVQEIFINPKQRPHFILASNTHGAYSRGFLDVVHTGRGEIQFGIVPDLEGRDYEASFRDPSKSLEERRGNFMDITQSEELDPMFARYRSLRNTVAALQLMQALNPTWLTMDELQIILRRKLTVNAVINPLTALIGCKNGDVFQTMAARSLLSRICKEASDAFKAELVAEAQDFMNTVDTETSEDVLLDRIPEALTRESLMQECLRVASATKNNISSMLADIRSGTSSGTEINFINGHLISLGHMYNVQMPVNTTLAHLIRMRSGFVSGGDSVL</sequence>
<dbReference type="InterPro" id="IPR003710">
    <property type="entry name" value="ApbA"/>
</dbReference>
<dbReference type="GO" id="GO:0008677">
    <property type="term" value="F:2-dehydropantoate 2-reductase activity"/>
    <property type="evidence" value="ECO:0007669"/>
    <property type="project" value="UniProtKB-EC"/>
</dbReference>
<feature type="domain" description="Ketopantoate reductase C-terminal" evidence="7">
    <location>
        <begin position="247"/>
        <end position="390"/>
    </location>
</feature>
<gene>
    <name evidence="8" type="ORF">DFH05DRAFT_113154</name>
</gene>
<dbReference type="InterPro" id="IPR013328">
    <property type="entry name" value="6PGD_dom2"/>
</dbReference>
<dbReference type="GO" id="GO:0015940">
    <property type="term" value="P:pantothenate biosynthetic process"/>
    <property type="evidence" value="ECO:0007669"/>
    <property type="project" value="InterPro"/>
</dbReference>
<dbReference type="AlphaFoldDB" id="A0A9W8PBV0"/>
<evidence type="ECO:0000256" key="1">
    <source>
        <dbReference type="ARBA" id="ARBA00007870"/>
    </source>
</evidence>
<dbReference type="InterPro" id="IPR013752">
    <property type="entry name" value="KPA_reductase"/>
</dbReference>
<evidence type="ECO:0000259" key="6">
    <source>
        <dbReference type="Pfam" id="PF02558"/>
    </source>
</evidence>
<name>A0A9W8PBV0_9AGAR</name>
<evidence type="ECO:0000256" key="5">
    <source>
        <dbReference type="ARBA" id="ARBA00032024"/>
    </source>
</evidence>
<dbReference type="InterPro" id="IPR008927">
    <property type="entry name" value="6-PGluconate_DH-like_C_sf"/>
</dbReference>
<accession>A0A9W8PBV0</accession>
<proteinExistence type="inferred from homology"/>
<dbReference type="GO" id="GO:0005739">
    <property type="term" value="C:mitochondrion"/>
    <property type="evidence" value="ECO:0007669"/>
    <property type="project" value="TreeGrafter"/>
</dbReference>
<reference evidence="8 9" key="1">
    <citation type="journal article" date="2023" name="Proc. Natl. Acad. Sci. U.S.A.">
        <title>A global phylogenomic analysis of the shiitake genus Lentinula.</title>
        <authorList>
            <person name="Sierra-Patev S."/>
            <person name="Min B."/>
            <person name="Naranjo-Ortiz M."/>
            <person name="Looney B."/>
            <person name="Konkel Z."/>
            <person name="Slot J.C."/>
            <person name="Sakamoto Y."/>
            <person name="Steenwyk J.L."/>
            <person name="Rokas A."/>
            <person name="Carro J."/>
            <person name="Camarero S."/>
            <person name="Ferreira P."/>
            <person name="Molpeceres G."/>
            <person name="Ruiz-Duenas F.J."/>
            <person name="Serrano A."/>
            <person name="Henrissat B."/>
            <person name="Drula E."/>
            <person name="Hughes K.W."/>
            <person name="Mata J.L."/>
            <person name="Ishikawa N.K."/>
            <person name="Vargas-Isla R."/>
            <person name="Ushijima S."/>
            <person name="Smith C.A."/>
            <person name="Donoghue J."/>
            <person name="Ahrendt S."/>
            <person name="Andreopoulos W."/>
            <person name="He G."/>
            <person name="LaButti K."/>
            <person name="Lipzen A."/>
            <person name="Ng V."/>
            <person name="Riley R."/>
            <person name="Sandor L."/>
            <person name="Barry K."/>
            <person name="Martinez A.T."/>
            <person name="Xiao Y."/>
            <person name="Gibbons J.G."/>
            <person name="Terashima K."/>
            <person name="Grigoriev I.V."/>
            <person name="Hibbett D."/>
        </authorList>
    </citation>
    <scope>NUCLEOTIDE SEQUENCE [LARGE SCALE GENOMIC DNA]</scope>
    <source>
        <strain evidence="8 9">TFB7810</strain>
    </source>
</reference>
<dbReference type="GO" id="GO:0050661">
    <property type="term" value="F:NADP binding"/>
    <property type="evidence" value="ECO:0007669"/>
    <property type="project" value="TreeGrafter"/>
</dbReference>
<dbReference type="Proteomes" id="UP001142393">
    <property type="component" value="Unassembled WGS sequence"/>
</dbReference>
<dbReference type="NCBIfam" id="TIGR00745">
    <property type="entry name" value="apbA_panE"/>
    <property type="match status" value="1"/>
</dbReference>
<dbReference type="PANTHER" id="PTHR43765">
    <property type="entry name" value="2-DEHYDROPANTOATE 2-REDUCTASE-RELATED"/>
    <property type="match status" value="1"/>
</dbReference>
<organism evidence="8 9">
    <name type="scientific">Lentinula detonsa</name>
    <dbReference type="NCBI Taxonomy" id="2804962"/>
    <lineage>
        <taxon>Eukaryota</taxon>
        <taxon>Fungi</taxon>
        <taxon>Dikarya</taxon>
        <taxon>Basidiomycota</taxon>
        <taxon>Agaricomycotina</taxon>
        <taxon>Agaricomycetes</taxon>
        <taxon>Agaricomycetidae</taxon>
        <taxon>Agaricales</taxon>
        <taxon>Marasmiineae</taxon>
        <taxon>Omphalotaceae</taxon>
        <taxon>Lentinula</taxon>
    </lineage>
</organism>
<evidence type="ECO:0000259" key="7">
    <source>
        <dbReference type="Pfam" id="PF08546"/>
    </source>
</evidence>
<comment type="similarity">
    <text evidence="1">Belongs to the ketopantoate reductase family.</text>
</comment>
<dbReference type="InterPro" id="IPR013332">
    <property type="entry name" value="KPR_N"/>
</dbReference>
<protein>
    <recommendedName>
        <fullName evidence="2">2-dehydropantoate 2-reductase</fullName>
        <ecNumber evidence="2">1.1.1.169</ecNumber>
    </recommendedName>
    <alternativeName>
        <fullName evidence="5">Ketopantoate reductase</fullName>
    </alternativeName>
</protein>
<evidence type="ECO:0000313" key="9">
    <source>
        <dbReference type="Proteomes" id="UP001142393"/>
    </source>
</evidence>
<dbReference type="Pfam" id="PF02558">
    <property type="entry name" value="ApbA"/>
    <property type="match status" value="1"/>
</dbReference>